<keyword evidence="2" id="KW-0449">Lipoprotein</keyword>
<dbReference type="Gene3D" id="2.20.200.10">
    <property type="entry name" value="Outer membrane efflux proteins (OEP)"/>
    <property type="match status" value="1"/>
</dbReference>
<sequence length="557" mass="59697">MRAVPMAVRRLLRRRVLAGATLLAGSAALAGCTLMPDEKRPEPLMSPRWASGPAYGRGHTPVAATTAFGDADRIGWREFFRDPQLQALIEYAIRHNLDLRQAVLNVDAQEASYRVQRADLIPKLDLSGGGQIQQYPRALSAASASSANLLGATGTGTGTGSATAVGTANGNSGGSIGSAASTVGSTGSTFRYYQLGLGVTSYELDLFGRIRSETHQAFEEYLAQVETRRASQITLVSQVAGDYFTLLADRRLLDITRQTLAAQQDTLRLTRLMLDRGTNTLLAVRQAETQVDTAKANLAQYQRQVAQDENALVLLLGAPMPDVLPPSRGIDGQDLVATLPAELPSIILARRPDVLSAEHELYAANANIGAARAAFFPQITLTGGYGTAGTGLKNLFRNDSRTWTFQPRITLPIFAAGANVANLDLAHLQKNIQIAKYQQAIQTAFRETNDSLAGLQTRDDELADQLQVTAAAADAYRLSRMRFEAGVDTYLTVLDSQRSLYSAQQSLVNAKQARLANLVTLYKALGGGWFEQSQPPSVLPPQSTTSDGVAPPAGGRG</sequence>
<evidence type="ECO:0000313" key="6">
    <source>
        <dbReference type="Proteomes" id="UP001524547"/>
    </source>
</evidence>
<evidence type="ECO:0000256" key="2">
    <source>
        <dbReference type="RuleBase" id="RU362097"/>
    </source>
</evidence>
<keyword evidence="2" id="KW-0564">Palmitate</keyword>
<dbReference type="PANTHER" id="PTHR30203">
    <property type="entry name" value="OUTER MEMBRANE CATION EFFLUX PROTEIN"/>
    <property type="match status" value="1"/>
</dbReference>
<dbReference type="PANTHER" id="PTHR30203:SF32">
    <property type="entry name" value="CATION EFFLUX SYSTEM PROTEIN CUSC"/>
    <property type="match status" value="1"/>
</dbReference>
<dbReference type="EMBL" id="JAMZEJ010000005">
    <property type="protein sequence ID" value="MCQ8241092.1"/>
    <property type="molecule type" value="Genomic_DNA"/>
</dbReference>
<dbReference type="InterPro" id="IPR010131">
    <property type="entry name" value="MdtP/NodT-like"/>
</dbReference>
<accession>A0ABT1VYU3</accession>
<keyword evidence="2" id="KW-1134">Transmembrane beta strand</keyword>
<dbReference type="Pfam" id="PF02321">
    <property type="entry name" value="OEP"/>
    <property type="match status" value="2"/>
</dbReference>
<dbReference type="NCBIfam" id="TIGR01845">
    <property type="entry name" value="outer_NodT"/>
    <property type="match status" value="1"/>
</dbReference>
<evidence type="ECO:0000256" key="1">
    <source>
        <dbReference type="ARBA" id="ARBA00007613"/>
    </source>
</evidence>
<keyword evidence="2" id="KW-0812">Transmembrane</keyword>
<keyword evidence="3" id="KW-0175">Coiled coil</keyword>
<feature type="compositionally biased region" description="Low complexity" evidence="4">
    <location>
        <begin position="533"/>
        <end position="546"/>
    </location>
</feature>
<evidence type="ECO:0000256" key="3">
    <source>
        <dbReference type="SAM" id="Coils"/>
    </source>
</evidence>
<comment type="caution">
    <text evidence="5">The sequence shown here is derived from an EMBL/GenBank/DDBJ whole genome shotgun (WGS) entry which is preliminary data.</text>
</comment>
<dbReference type="Gene3D" id="1.20.1600.10">
    <property type="entry name" value="Outer membrane efflux proteins (OEP)"/>
    <property type="match status" value="1"/>
</dbReference>
<protein>
    <submittedName>
        <fullName evidence="5">Efflux transporter outer membrane subunit</fullName>
    </submittedName>
</protein>
<feature type="region of interest" description="Disordered" evidence="4">
    <location>
        <begin position="533"/>
        <end position="557"/>
    </location>
</feature>
<comment type="similarity">
    <text evidence="1 2">Belongs to the outer membrane factor (OMF) (TC 1.B.17) family.</text>
</comment>
<evidence type="ECO:0000313" key="5">
    <source>
        <dbReference type="EMBL" id="MCQ8241092.1"/>
    </source>
</evidence>
<keyword evidence="6" id="KW-1185">Reference proteome</keyword>
<gene>
    <name evidence="5" type="ORF">NFI88_09600</name>
</gene>
<reference evidence="5 6" key="1">
    <citation type="submission" date="2022-06" db="EMBL/GenBank/DDBJ databases">
        <title>Rhizosaccharibacter gen. nov. sp. nov. KSS12, endophytic bacteria isolated from sugarcane.</title>
        <authorList>
            <person name="Pitiwittayakul N."/>
        </authorList>
    </citation>
    <scope>NUCLEOTIDE SEQUENCE [LARGE SCALE GENOMIC DNA]</scope>
    <source>
        <strain evidence="5 6">KSS12</strain>
    </source>
</reference>
<feature type="coiled-coil region" evidence="3">
    <location>
        <begin position="284"/>
        <end position="311"/>
    </location>
</feature>
<feature type="chain" id="PRO_5045001702" evidence="2">
    <location>
        <begin position="31"/>
        <end position="557"/>
    </location>
</feature>
<comment type="subcellular location">
    <subcellularLocation>
        <location evidence="2">Cell membrane</location>
        <topology evidence="2">Lipid-anchor</topology>
    </subcellularLocation>
</comment>
<dbReference type="PROSITE" id="PS51257">
    <property type="entry name" value="PROKAR_LIPOPROTEIN"/>
    <property type="match status" value="1"/>
</dbReference>
<name>A0ABT1VYU3_9PROT</name>
<feature type="signal peptide" evidence="2">
    <location>
        <begin position="1"/>
        <end position="30"/>
    </location>
</feature>
<proteinExistence type="inferred from homology"/>
<evidence type="ECO:0000256" key="4">
    <source>
        <dbReference type="SAM" id="MobiDB-lite"/>
    </source>
</evidence>
<organism evidence="5 6">
    <name type="scientific">Rhizosaccharibacter radicis</name>
    <dbReference type="NCBI Taxonomy" id="2782605"/>
    <lineage>
        <taxon>Bacteria</taxon>
        <taxon>Pseudomonadati</taxon>
        <taxon>Pseudomonadota</taxon>
        <taxon>Alphaproteobacteria</taxon>
        <taxon>Acetobacterales</taxon>
        <taxon>Acetobacteraceae</taxon>
        <taxon>Rhizosaccharibacter</taxon>
    </lineage>
</organism>
<dbReference type="Proteomes" id="UP001524547">
    <property type="component" value="Unassembled WGS sequence"/>
</dbReference>
<dbReference type="InterPro" id="IPR003423">
    <property type="entry name" value="OMP_efflux"/>
</dbReference>
<keyword evidence="2" id="KW-0732">Signal</keyword>
<keyword evidence="2" id="KW-0472">Membrane</keyword>
<dbReference type="SUPFAM" id="SSF56954">
    <property type="entry name" value="Outer membrane efflux proteins (OEP)"/>
    <property type="match status" value="1"/>
</dbReference>
<dbReference type="RefSeq" id="WP_422919835.1">
    <property type="nucleotide sequence ID" value="NZ_JAMZEJ010000005.1"/>
</dbReference>